<dbReference type="Gene3D" id="3.40.50.150">
    <property type="entry name" value="Vaccinia Virus protein VP39"/>
    <property type="match status" value="1"/>
</dbReference>
<gene>
    <name evidence="1" type="primary">tcmP</name>
    <name evidence="1" type="ORF">L6637_18685</name>
</gene>
<accession>A0ABS9LQ93</accession>
<dbReference type="SUPFAM" id="SSF53335">
    <property type="entry name" value="S-adenosyl-L-methionine-dependent methyltransferases"/>
    <property type="match status" value="1"/>
</dbReference>
<reference evidence="1" key="1">
    <citation type="submission" date="2022-01" db="EMBL/GenBank/DDBJ databases">
        <title>Genome sequnece data of strain Bradyrhizobium sp. nov.</title>
        <authorList>
            <person name="Zhang J."/>
        </authorList>
    </citation>
    <scope>NUCLEOTIDE SEQUENCE</scope>
    <source>
        <strain evidence="1">WYCCWR 12774</strain>
    </source>
</reference>
<protein>
    <submittedName>
        <fullName evidence="1">Three-Cys-motif partner protein TcmP</fullName>
    </submittedName>
</protein>
<comment type="caution">
    <text evidence="1">The sequence shown here is derived from an EMBL/GenBank/DDBJ whole genome shotgun (WGS) entry which is preliminary data.</text>
</comment>
<dbReference type="EMBL" id="JAKLUA010000005">
    <property type="protein sequence ID" value="MCG2668993.1"/>
    <property type="molecule type" value="Genomic_DNA"/>
</dbReference>
<sequence>MPIDHEFGGQHTELKLSIVEGYLKAFTTALRPHFQHLWYVDAFAGTGSRTVRTERRGADLVEMPVEEAIERRRGSAQIALDVQPTFDFLVFIEKNTNYISALNDLVAKNLQRRIVIAEEDANAALKRLISNNSWRDKRAVVFLDPYGMEVEWSTLQALASTQAIDVWFLFPLAGLFRQATRKLTDIDDHKRAALTRMFGSNSWEAELYPDGDPDMFGMLPERRRDLDPKGLERYVQARLSELFGAVLNPLALPIDRSPQMFSLFLCISNRTPEAIGLAKRIGNHLLDPKRHLIVRSSAQ</sequence>
<dbReference type="InterPro" id="IPR031009">
    <property type="entry name" value="Tcm_partner"/>
</dbReference>
<dbReference type="NCBIfam" id="TIGR04474">
    <property type="entry name" value="tcm_partner"/>
    <property type="match status" value="1"/>
</dbReference>
<proteinExistence type="predicted"/>
<organism evidence="1 2">
    <name type="scientific">Bradyrhizobium zhengyangense</name>
    <dbReference type="NCBI Taxonomy" id="2911009"/>
    <lineage>
        <taxon>Bacteria</taxon>
        <taxon>Pseudomonadati</taxon>
        <taxon>Pseudomonadota</taxon>
        <taxon>Alphaproteobacteria</taxon>
        <taxon>Hyphomicrobiales</taxon>
        <taxon>Nitrobacteraceae</taxon>
        <taxon>Bradyrhizobium</taxon>
    </lineage>
</organism>
<name>A0ABS9LQ93_9BRAD</name>
<dbReference type="Proteomes" id="UP001139012">
    <property type="component" value="Unassembled WGS sequence"/>
</dbReference>
<dbReference type="InterPro" id="IPR029063">
    <property type="entry name" value="SAM-dependent_MTases_sf"/>
</dbReference>
<evidence type="ECO:0000313" key="2">
    <source>
        <dbReference type="Proteomes" id="UP001139012"/>
    </source>
</evidence>
<keyword evidence="2" id="KW-1185">Reference proteome</keyword>
<evidence type="ECO:0000313" key="1">
    <source>
        <dbReference type="EMBL" id="MCG2668993.1"/>
    </source>
</evidence>